<keyword evidence="8" id="KW-1185">Reference proteome</keyword>
<dbReference type="PRINTS" id="PR00039">
    <property type="entry name" value="HTHLYSR"/>
</dbReference>
<dbReference type="PROSITE" id="PS50931">
    <property type="entry name" value="HTH_LYSR"/>
    <property type="match status" value="1"/>
</dbReference>
<evidence type="ECO:0000256" key="4">
    <source>
        <dbReference type="ARBA" id="ARBA00023163"/>
    </source>
</evidence>
<dbReference type="Gene3D" id="1.10.10.10">
    <property type="entry name" value="Winged helix-like DNA-binding domain superfamily/Winged helix DNA-binding domain"/>
    <property type="match status" value="1"/>
</dbReference>
<evidence type="ECO:0000259" key="6">
    <source>
        <dbReference type="PROSITE" id="PS50931"/>
    </source>
</evidence>
<evidence type="ECO:0000256" key="1">
    <source>
        <dbReference type="ARBA" id="ARBA00009437"/>
    </source>
</evidence>
<organism evidence="7 8">
    <name type="scientific">Lampropedia hyalina DSM 16112</name>
    <dbReference type="NCBI Taxonomy" id="1122156"/>
    <lineage>
        <taxon>Bacteria</taxon>
        <taxon>Pseudomonadati</taxon>
        <taxon>Pseudomonadota</taxon>
        <taxon>Betaproteobacteria</taxon>
        <taxon>Burkholderiales</taxon>
        <taxon>Comamonadaceae</taxon>
        <taxon>Lampropedia</taxon>
    </lineage>
</organism>
<dbReference type="EMBL" id="FQUZ01000014">
    <property type="protein sequence ID" value="SHF17780.1"/>
    <property type="molecule type" value="Genomic_DNA"/>
</dbReference>
<keyword evidence="5" id="KW-0175">Coiled coil</keyword>
<dbReference type="Pfam" id="PF03466">
    <property type="entry name" value="LysR_substrate"/>
    <property type="match status" value="1"/>
</dbReference>
<feature type="domain" description="HTH lysR-type" evidence="6">
    <location>
        <begin position="7"/>
        <end position="64"/>
    </location>
</feature>
<dbReference type="GO" id="GO:0003700">
    <property type="term" value="F:DNA-binding transcription factor activity"/>
    <property type="evidence" value="ECO:0007669"/>
    <property type="project" value="InterPro"/>
</dbReference>
<protein>
    <submittedName>
        <fullName evidence="7">DNA-binding transcriptional regulator, LysR family</fullName>
    </submittedName>
</protein>
<keyword evidence="4" id="KW-0804">Transcription</keyword>
<dbReference type="AlphaFoldDB" id="A0A1M4ZI97"/>
<dbReference type="Gene3D" id="3.40.190.290">
    <property type="match status" value="1"/>
</dbReference>
<accession>A0A1M4ZI97</accession>
<proteinExistence type="inferred from homology"/>
<dbReference type="GO" id="GO:0000976">
    <property type="term" value="F:transcription cis-regulatory region binding"/>
    <property type="evidence" value="ECO:0007669"/>
    <property type="project" value="TreeGrafter"/>
</dbReference>
<evidence type="ECO:0000256" key="5">
    <source>
        <dbReference type="SAM" id="Coils"/>
    </source>
</evidence>
<reference evidence="7 8" key="1">
    <citation type="submission" date="2016-11" db="EMBL/GenBank/DDBJ databases">
        <authorList>
            <person name="Jaros S."/>
            <person name="Januszkiewicz K."/>
            <person name="Wedrychowicz H."/>
        </authorList>
    </citation>
    <scope>NUCLEOTIDE SEQUENCE [LARGE SCALE GENOMIC DNA]</scope>
    <source>
        <strain evidence="7 8">DSM 16112</strain>
    </source>
</reference>
<dbReference type="Proteomes" id="UP000184327">
    <property type="component" value="Unassembled WGS sequence"/>
</dbReference>
<dbReference type="InterPro" id="IPR036388">
    <property type="entry name" value="WH-like_DNA-bd_sf"/>
</dbReference>
<evidence type="ECO:0000256" key="2">
    <source>
        <dbReference type="ARBA" id="ARBA00023015"/>
    </source>
</evidence>
<dbReference type="FunFam" id="1.10.10.10:FF:000001">
    <property type="entry name" value="LysR family transcriptional regulator"/>
    <property type="match status" value="1"/>
</dbReference>
<dbReference type="SUPFAM" id="SSF53850">
    <property type="entry name" value="Periplasmic binding protein-like II"/>
    <property type="match status" value="1"/>
</dbReference>
<evidence type="ECO:0000313" key="8">
    <source>
        <dbReference type="Proteomes" id="UP000184327"/>
    </source>
</evidence>
<keyword evidence="3 7" id="KW-0238">DNA-binding</keyword>
<dbReference type="PANTHER" id="PTHR30126">
    <property type="entry name" value="HTH-TYPE TRANSCRIPTIONAL REGULATOR"/>
    <property type="match status" value="1"/>
</dbReference>
<evidence type="ECO:0000313" key="7">
    <source>
        <dbReference type="EMBL" id="SHF17780.1"/>
    </source>
</evidence>
<dbReference type="CDD" id="cd05466">
    <property type="entry name" value="PBP2_LTTR_substrate"/>
    <property type="match status" value="1"/>
</dbReference>
<name>A0A1M4ZI97_9BURK</name>
<dbReference type="InterPro" id="IPR000847">
    <property type="entry name" value="LysR_HTH_N"/>
</dbReference>
<dbReference type="InterPro" id="IPR005119">
    <property type="entry name" value="LysR_subst-bd"/>
</dbReference>
<dbReference type="SUPFAM" id="SSF46785">
    <property type="entry name" value="Winged helix' DNA-binding domain"/>
    <property type="match status" value="1"/>
</dbReference>
<dbReference type="InterPro" id="IPR036390">
    <property type="entry name" value="WH_DNA-bd_sf"/>
</dbReference>
<gene>
    <name evidence="7" type="ORF">SAMN02745117_01468</name>
</gene>
<comment type="similarity">
    <text evidence="1">Belongs to the LysR transcriptional regulatory family.</text>
</comment>
<dbReference type="STRING" id="1122156.SAMN02745117_01468"/>
<keyword evidence="2" id="KW-0805">Transcription regulation</keyword>
<dbReference type="Pfam" id="PF00126">
    <property type="entry name" value="HTH_1"/>
    <property type="match status" value="1"/>
</dbReference>
<evidence type="ECO:0000256" key="3">
    <source>
        <dbReference type="ARBA" id="ARBA00023125"/>
    </source>
</evidence>
<sequence>MESVVQWNLEQLNQFVASVEHGSISAAARHLGKAQSAVSTAIGLLEADLGVELFDRSRHRATLTDAGQVLLREARELLRQAHALEQRARALTEEGQARLALAFDEALPYAAVGTLIREIARRAAHLELTLLNGTATEVADYVRQGRADLAFHFDRGPLRDCFDQRHLGALPQGVFVASGHPLLEKQPVRRKDLARYRQLVMHAEDVQETAYSPKVWRSDSFYSIAEMVADDLGWAILPVNIAQYQTLPKPLRAVHCPSLALPLLSVRMLWFQGRPLGEMARWTAHRFSQLLQELAAHAQPPSHG</sequence>
<dbReference type="PANTHER" id="PTHR30126:SF91">
    <property type="entry name" value="LYSR FAMILY TRANSCRIPTIONAL REGULATOR"/>
    <property type="match status" value="1"/>
</dbReference>
<feature type="coiled-coil region" evidence="5">
    <location>
        <begin position="67"/>
        <end position="94"/>
    </location>
</feature>